<keyword evidence="1 3" id="KW-0996">Nickel insertion</keyword>
<dbReference type="PANTHER" id="PTHR33620">
    <property type="entry name" value="UREASE ACCESSORY PROTEIN F"/>
    <property type="match status" value="1"/>
</dbReference>
<comment type="subunit">
    <text evidence="3">UreD, UreF and UreG form a complex that acts as a GTP-hydrolysis-dependent molecular chaperone, activating the urease apoprotein by helping to assemble the nickel containing metallocenter of UreC. The UreE protein probably delivers the nickel.</text>
</comment>
<keyword evidence="3" id="KW-0963">Cytoplasm</keyword>
<dbReference type="AlphaFoldDB" id="A0A9D2N5T8"/>
<dbReference type="Gene3D" id="1.10.4190.10">
    <property type="entry name" value="Urease accessory protein UreF"/>
    <property type="match status" value="1"/>
</dbReference>
<comment type="function">
    <text evidence="3">Required for maturation of urease via the functional incorporation of the urease nickel metallocenter.</text>
</comment>
<dbReference type="Pfam" id="PF01730">
    <property type="entry name" value="UreF"/>
    <property type="match status" value="1"/>
</dbReference>
<evidence type="ECO:0000313" key="4">
    <source>
        <dbReference type="EMBL" id="HJC10508.1"/>
    </source>
</evidence>
<evidence type="ECO:0000313" key="5">
    <source>
        <dbReference type="Proteomes" id="UP000823893"/>
    </source>
</evidence>
<comment type="caution">
    <text evidence="4">The sequence shown here is derived from an EMBL/GenBank/DDBJ whole genome shotgun (WGS) entry which is preliminary data.</text>
</comment>
<protein>
    <recommendedName>
        <fullName evidence="3">Urease accessory protein UreF</fullName>
    </recommendedName>
</protein>
<comment type="similarity">
    <text evidence="3">Belongs to the UreF family.</text>
</comment>
<keyword evidence="2 3" id="KW-0143">Chaperone</keyword>
<dbReference type="InterPro" id="IPR038277">
    <property type="entry name" value="UreF_sf"/>
</dbReference>
<evidence type="ECO:0000256" key="3">
    <source>
        <dbReference type="HAMAP-Rule" id="MF_01385"/>
    </source>
</evidence>
<evidence type="ECO:0000256" key="2">
    <source>
        <dbReference type="ARBA" id="ARBA00023186"/>
    </source>
</evidence>
<evidence type="ECO:0000256" key="1">
    <source>
        <dbReference type="ARBA" id="ARBA00022988"/>
    </source>
</evidence>
<dbReference type="GO" id="GO:0005737">
    <property type="term" value="C:cytoplasm"/>
    <property type="evidence" value="ECO:0007669"/>
    <property type="project" value="UniProtKB-SubCell"/>
</dbReference>
<proteinExistence type="inferred from homology"/>
<dbReference type="EMBL" id="DWWV01000085">
    <property type="protein sequence ID" value="HJC10508.1"/>
    <property type="molecule type" value="Genomic_DNA"/>
</dbReference>
<reference evidence="4" key="2">
    <citation type="submission" date="2021-04" db="EMBL/GenBank/DDBJ databases">
        <authorList>
            <person name="Gilroy R."/>
        </authorList>
    </citation>
    <scope>NUCLEOTIDE SEQUENCE</scope>
    <source>
        <strain evidence="4">ChiSxjej6B18-287</strain>
    </source>
</reference>
<dbReference type="Proteomes" id="UP000823893">
    <property type="component" value="Unassembled WGS sequence"/>
</dbReference>
<gene>
    <name evidence="3" type="primary">ureF</name>
    <name evidence="4" type="ORF">H9935_06785</name>
</gene>
<dbReference type="PANTHER" id="PTHR33620:SF1">
    <property type="entry name" value="UREASE ACCESSORY PROTEIN F"/>
    <property type="match status" value="1"/>
</dbReference>
<dbReference type="PIRSF" id="PIRSF009467">
    <property type="entry name" value="Ureas_acces_UreF"/>
    <property type="match status" value="1"/>
</dbReference>
<dbReference type="GO" id="GO:0016151">
    <property type="term" value="F:nickel cation binding"/>
    <property type="evidence" value="ECO:0007669"/>
    <property type="project" value="UniProtKB-UniRule"/>
</dbReference>
<dbReference type="HAMAP" id="MF_01385">
    <property type="entry name" value="UreF"/>
    <property type="match status" value="1"/>
</dbReference>
<accession>A0A9D2N5T8</accession>
<sequence length="233" mass="26392">MNRRDMEARFLLLQINDSLFPIGGYSHSYGLETYIQKGLVSDGNTARLYIENRLRCSLLYTDLLAVRLAYEAAAKEDLEKLEELEDVLDASKIPLELREASRKLGSRFVKTLQHMEISWKKNIFQEYQELRRGKVTSHPCAYGVFCCAAGIPLEDSMAAFLYAQTSAMVTNCVKTIPLSQSEGQKILLSLHQVLKEVLFLVTTAGEEMFCASTPGFDLRAIQHEGLYSRLYMS</sequence>
<reference evidence="4" key="1">
    <citation type="journal article" date="2021" name="PeerJ">
        <title>Extensive microbial diversity within the chicken gut microbiome revealed by metagenomics and culture.</title>
        <authorList>
            <person name="Gilroy R."/>
            <person name="Ravi A."/>
            <person name="Getino M."/>
            <person name="Pursley I."/>
            <person name="Horton D.L."/>
            <person name="Alikhan N.F."/>
            <person name="Baker D."/>
            <person name="Gharbi K."/>
            <person name="Hall N."/>
            <person name="Watson M."/>
            <person name="Adriaenssens E.M."/>
            <person name="Foster-Nyarko E."/>
            <person name="Jarju S."/>
            <person name="Secka A."/>
            <person name="Antonio M."/>
            <person name="Oren A."/>
            <person name="Chaudhuri R.R."/>
            <person name="La Ragione R."/>
            <person name="Hildebrand F."/>
            <person name="Pallen M.J."/>
        </authorList>
    </citation>
    <scope>NUCLEOTIDE SEQUENCE</scope>
    <source>
        <strain evidence="4">ChiSxjej6B18-287</strain>
    </source>
</reference>
<dbReference type="InterPro" id="IPR002639">
    <property type="entry name" value="UreF"/>
</dbReference>
<comment type="subcellular location">
    <subcellularLocation>
        <location evidence="3">Cytoplasm</location>
    </subcellularLocation>
</comment>
<organism evidence="4 5">
    <name type="scientific">Candidatus Blautia merdigallinarum</name>
    <dbReference type="NCBI Taxonomy" id="2838495"/>
    <lineage>
        <taxon>Bacteria</taxon>
        <taxon>Bacillati</taxon>
        <taxon>Bacillota</taxon>
        <taxon>Clostridia</taxon>
        <taxon>Lachnospirales</taxon>
        <taxon>Lachnospiraceae</taxon>
        <taxon>Blautia</taxon>
    </lineage>
</organism>
<name>A0A9D2N5T8_9FIRM</name>